<evidence type="ECO:0000313" key="3">
    <source>
        <dbReference type="Proteomes" id="UP000247810"/>
    </source>
</evidence>
<feature type="transmembrane region" description="Helical" evidence="1">
    <location>
        <begin position="36"/>
        <end position="57"/>
    </location>
</feature>
<gene>
    <name evidence="2" type="ORF">BO71DRAFT_106241</name>
</gene>
<dbReference type="VEuPathDB" id="FungiDB:BO71DRAFT_106241"/>
<reference evidence="2 3" key="1">
    <citation type="submission" date="2018-02" db="EMBL/GenBank/DDBJ databases">
        <title>The genomes of Aspergillus section Nigri reveals drivers in fungal speciation.</title>
        <authorList>
            <consortium name="DOE Joint Genome Institute"/>
            <person name="Vesth T.C."/>
            <person name="Nybo J."/>
            <person name="Theobald S."/>
            <person name="Brandl J."/>
            <person name="Frisvad J.C."/>
            <person name="Nielsen K.F."/>
            <person name="Lyhne E.K."/>
            <person name="Kogle M.E."/>
            <person name="Kuo A."/>
            <person name="Riley R."/>
            <person name="Clum A."/>
            <person name="Nolan M."/>
            <person name="Lipzen A."/>
            <person name="Salamov A."/>
            <person name="Henrissat B."/>
            <person name="Wiebenga A."/>
            <person name="De vries R.P."/>
            <person name="Grigoriev I.V."/>
            <person name="Mortensen U.H."/>
            <person name="Andersen M.R."/>
            <person name="Baker S.E."/>
        </authorList>
    </citation>
    <scope>NUCLEOTIDE SEQUENCE [LARGE SCALE GENOMIC DNA]</scope>
    <source>
        <strain evidence="2 3">CBS 707.79</strain>
    </source>
</reference>
<keyword evidence="1" id="KW-0472">Membrane</keyword>
<organism evidence="2 3">
    <name type="scientific">Aspergillus ellipticus CBS 707.79</name>
    <dbReference type="NCBI Taxonomy" id="1448320"/>
    <lineage>
        <taxon>Eukaryota</taxon>
        <taxon>Fungi</taxon>
        <taxon>Dikarya</taxon>
        <taxon>Ascomycota</taxon>
        <taxon>Pezizomycotina</taxon>
        <taxon>Eurotiomycetes</taxon>
        <taxon>Eurotiomycetidae</taxon>
        <taxon>Eurotiales</taxon>
        <taxon>Aspergillaceae</taxon>
        <taxon>Aspergillus</taxon>
        <taxon>Aspergillus subgen. Circumdati</taxon>
    </lineage>
</organism>
<proteinExistence type="predicted"/>
<keyword evidence="3" id="KW-1185">Reference proteome</keyword>
<accession>A0A319EER3</accession>
<dbReference type="EMBL" id="KZ826025">
    <property type="protein sequence ID" value="PYH89532.1"/>
    <property type="molecule type" value="Genomic_DNA"/>
</dbReference>
<keyword evidence="1" id="KW-1133">Transmembrane helix</keyword>
<evidence type="ECO:0000256" key="1">
    <source>
        <dbReference type="SAM" id="Phobius"/>
    </source>
</evidence>
<keyword evidence="1" id="KW-0812">Transmembrane</keyword>
<sequence>MEYHPRWWTTRTGLSLPNDFWVLDQFIDRCLSPHTFHFFFFAVLYCSVTHCLAVKYFERRTPGIGLKAYSIECRSYTSEEPLAIFGVPVNRFVQPTGTTQRYWTYIYIDSHCYSLSYFTFA</sequence>
<dbReference type="AlphaFoldDB" id="A0A319EER3"/>
<dbReference type="Proteomes" id="UP000247810">
    <property type="component" value="Unassembled WGS sequence"/>
</dbReference>
<name>A0A319EER3_9EURO</name>
<evidence type="ECO:0000313" key="2">
    <source>
        <dbReference type="EMBL" id="PYH89532.1"/>
    </source>
</evidence>
<protein>
    <submittedName>
        <fullName evidence="2">Uncharacterized protein</fullName>
    </submittedName>
</protein>